<dbReference type="STRING" id="909613.UO65_0776"/>
<accession>W7J4N6</accession>
<dbReference type="PANTHER" id="PTHR30344">
    <property type="entry name" value="6-PHOSPHOGLUCONOLACTONASE-RELATED"/>
    <property type="match status" value="1"/>
</dbReference>
<proteinExistence type="inferred from homology"/>
<dbReference type="Proteomes" id="UP000019277">
    <property type="component" value="Unassembled WGS sequence"/>
</dbReference>
<dbReference type="PATRIC" id="fig|909613.9.peg.795"/>
<evidence type="ECO:0000256" key="1">
    <source>
        <dbReference type="ARBA" id="ARBA00005564"/>
    </source>
</evidence>
<name>W7J4N6_9PSEU</name>
<dbReference type="SUPFAM" id="SSF51004">
    <property type="entry name" value="C-terminal (heme d1) domain of cytochrome cd1-nitrite reductase"/>
    <property type="match status" value="1"/>
</dbReference>
<dbReference type="EMBL" id="AYXG01000028">
    <property type="protein sequence ID" value="EWC63946.1"/>
    <property type="molecule type" value="Genomic_DNA"/>
</dbReference>
<feature type="region of interest" description="Disordered" evidence="2">
    <location>
        <begin position="103"/>
        <end position="127"/>
    </location>
</feature>
<feature type="compositionally biased region" description="Basic and acidic residues" evidence="2">
    <location>
        <begin position="111"/>
        <end position="122"/>
    </location>
</feature>
<comment type="caution">
    <text evidence="3">The sequence shown here is derived from an EMBL/GenBank/DDBJ whole genome shotgun (WGS) entry which is preliminary data.</text>
</comment>
<dbReference type="GO" id="GO:0017057">
    <property type="term" value="F:6-phosphogluconolactonase activity"/>
    <property type="evidence" value="ECO:0007669"/>
    <property type="project" value="TreeGrafter"/>
</dbReference>
<protein>
    <submittedName>
        <fullName evidence="3">Putative secreted protein</fullName>
    </submittedName>
</protein>
<dbReference type="InterPro" id="IPR019405">
    <property type="entry name" value="Lactonase_7-beta_prop"/>
</dbReference>
<dbReference type="Gene3D" id="2.130.10.10">
    <property type="entry name" value="YVTN repeat-like/Quinoprotein amine dehydrogenase"/>
    <property type="match status" value="1"/>
</dbReference>
<gene>
    <name evidence="3" type="ORF">UO65_0776</name>
</gene>
<evidence type="ECO:0000256" key="2">
    <source>
        <dbReference type="SAM" id="MobiDB-lite"/>
    </source>
</evidence>
<reference evidence="3 4" key="1">
    <citation type="journal article" date="2014" name="Genome Announc.">
        <title>Draft Genome Sequence of the Antitrypanosomally Active Sponge-Associated Bacterium Actinokineospora sp. Strain EG49.</title>
        <authorList>
            <person name="Harjes J."/>
            <person name="Ryu T."/>
            <person name="Abdelmohsen U.R."/>
            <person name="Moitinho-Silva L."/>
            <person name="Horn H."/>
            <person name="Ravasi T."/>
            <person name="Hentschel U."/>
        </authorList>
    </citation>
    <scope>NUCLEOTIDE SEQUENCE [LARGE SCALE GENOMIC DNA]</scope>
    <source>
        <strain evidence="3 4">EG49</strain>
    </source>
</reference>
<comment type="similarity">
    <text evidence="1">Belongs to the cycloisomerase 2 family.</text>
</comment>
<dbReference type="GO" id="GO:0005829">
    <property type="term" value="C:cytosol"/>
    <property type="evidence" value="ECO:0007669"/>
    <property type="project" value="TreeGrafter"/>
</dbReference>
<evidence type="ECO:0000313" key="4">
    <source>
        <dbReference type="Proteomes" id="UP000019277"/>
    </source>
</evidence>
<sequence>MIGTIDGDGLVVADVLDDGALAVTRALPEVREPSFLHLAGGTLYAVNELPEGTVTALDPTDLTVRRTRPTLGAQPTHLTTHAGHLVVAHYLDGTVGAHPLAADGTPGESSTRLRHDGAEPHAHQVLPDPSGRWLISVDLGSDAVHTHRIVDGALTAHARLDLPPGLGPRHLAFHGDRAHILGELRPELVAADWDAATGTFTPAWALPLPAGNQPAEIVLSPDGRFAYATLRGDNTVAVVDLEHREVVQAVPVGGDWPRHCALDGTHLYVANQRSHSVTRLPWDPATGLLSEPVGETRVRGASVVAFLG</sequence>
<dbReference type="eggNOG" id="COG2706">
    <property type="taxonomic scope" value="Bacteria"/>
</dbReference>
<dbReference type="InterPro" id="IPR011048">
    <property type="entry name" value="Haem_d1_sf"/>
</dbReference>
<keyword evidence="4" id="KW-1185">Reference proteome</keyword>
<dbReference type="InterPro" id="IPR015943">
    <property type="entry name" value="WD40/YVTN_repeat-like_dom_sf"/>
</dbReference>
<dbReference type="PANTHER" id="PTHR30344:SF1">
    <property type="entry name" value="6-PHOSPHOGLUCONOLACTONASE"/>
    <property type="match status" value="1"/>
</dbReference>
<dbReference type="Pfam" id="PF10282">
    <property type="entry name" value="Lactonase"/>
    <property type="match status" value="1"/>
</dbReference>
<organism evidence="3 4">
    <name type="scientific">Actinokineospora spheciospongiae</name>
    <dbReference type="NCBI Taxonomy" id="909613"/>
    <lineage>
        <taxon>Bacteria</taxon>
        <taxon>Bacillati</taxon>
        <taxon>Actinomycetota</taxon>
        <taxon>Actinomycetes</taxon>
        <taxon>Pseudonocardiales</taxon>
        <taxon>Pseudonocardiaceae</taxon>
        <taxon>Actinokineospora</taxon>
    </lineage>
</organism>
<dbReference type="InterPro" id="IPR050282">
    <property type="entry name" value="Cycloisomerase_2"/>
</dbReference>
<evidence type="ECO:0000313" key="3">
    <source>
        <dbReference type="EMBL" id="EWC63946.1"/>
    </source>
</evidence>
<dbReference type="AlphaFoldDB" id="W7J4N6"/>